<comment type="caution">
    <text evidence="1">The sequence shown here is derived from an EMBL/GenBank/DDBJ whole genome shotgun (WGS) entry which is preliminary data.</text>
</comment>
<evidence type="ECO:0000313" key="1">
    <source>
        <dbReference type="EMBL" id="KAG5549873.1"/>
    </source>
</evidence>
<reference evidence="1" key="1">
    <citation type="submission" date="2020-08" db="EMBL/GenBank/DDBJ databases">
        <title>Plant Genome Project.</title>
        <authorList>
            <person name="Zhang R.-G."/>
        </authorList>
    </citation>
    <scope>NUCLEOTIDE SEQUENCE</scope>
    <source>
        <strain evidence="1">WSP0</strain>
        <tissue evidence="1">Leaf</tissue>
    </source>
</reference>
<gene>
    <name evidence="1" type="ORF">RHGRI_014991</name>
</gene>
<dbReference type="Proteomes" id="UP000823749">
    <property type="component" value="Chromosome 5"/>
</dbReference>
<organism evidence="1 2">
    <name type="scientific">Rhododendron griersonianum</name>
    <dbReference type="NCBI Taxonomy" id="479676"/>
    <lineage>
        <taxon>Eukaryota</taxon>
        <taxon>Viridiplantae</taxon>
        <taxon>Streptophyta</taxon>
        <taxon>Embryophyta</taxon>
        <taxon>Tracheophyta</taxon>
        <taxon>Spermatophyta</taxon>
        <taxon>Magnoliopsida</taxon>
        <taxon>eudicotyledons</taxon>
        <taxon>Gunneridae</taxon>
        <taxon>Pentapetalae</taxon>
        <taxon>asterids</taxon>
        <taxon>Ericales</taxon>
        <taxon>Ericaceae</taxon>
        <taxon>Ericoideae</taxon>
        <taxon>Rhodoreae</taxon>
        <taxon>Rhododendron</taxon>
    </lineage>
</organism>
<keyword evidence="2" id="KW-1185">Reference proteome</keyword>
<name>A0AAV6KC56_9ERIC</name>
<dbReference type="EMBL" id="JACTNZ010000005">
    <property type="protein sequence ID" value="KAG5549873.1"/>
    <property type="molecule type" value="Genomic_DNA"/>
</dbReference>
<evidence type="ECO:0000313" key="2">
    <source>
        <dbReference type="Proteomes" id="UP000823749"/>
    </source>
</evidence>
<sequence length="182" mass="20669">MISNTLCMSKKTKNVTDSEISEFSGLREKETLRYPLGNKMLKPQSNAVGSMSAAGRSVVLVPVEESIAYFSHLRKDLMTLKELLHFQTLHVQHHVINVELFLVLRKVRGIRIVSEEARFWVRIYADCKLHRFGDGIGGLAKKKESFHIDSLKVEFHLRSSSMMVPSRSDLVESSIGNVRGRK</sequence>
<proteinExistence type="predicted"/>
<protein>
    <submittedName>
        <fullName evidence="1">Uncharacterized protein</fullName>
    </submittedName>
</protein>
<dbReference type="AlphaFoldDB" id="A0AAV6KC56"/>
<accession>A0AAV6KC56</accession>